<reference evidence="2" key="4">
    <citation type="journal article" date="2001" name="Nature">
        <title>Functional annotation of a full-length mouse cDNA collection.</title>
        <authorList>
            <consortium name="The RIKEN Genome Exploration Research Group Phase II Team and the FANTOM Consortium"/>
        </authorList>
    </citation>
    <scope>NUCLEOTIDE SEQUENCE</scope>
    <source>
        <strain evidence="2">C57BL/6J</strain>
        <tissue evidence="2">Cerebellum</tissue>
    </source>
</reference>
<sequence length="122" mass="13195">MTRECVSLSFVLCHLDSTFLAISVWWLNLYIIHTPFASEGSKVPESVSQGHKLHFPWCLLGILYMVMKNRGPPPSPPAQPGEPEAGDSVTLGELGTPCSCDALIKLAVSISSLAISSQKIDQ</sequence>
<reference evidence="2" key="3">
    <citation type="journal article" date="2000" name="Genome Res.">
        <title>RIKEN integrated sequence analysis (RISA) system--384-format sequencing pipeline with 384 multicapillary sequencer.</title>
        <authorList>
            <person name="Shibata K."/>
            <person name="Itoh M."/>
            <person name="Aizawa K."/>
            <person name="Nagaoka S."/>
            <person name="Sasaki N."/>
            <person name="Carninci P."/>
            <person name="Konno H."/>
            <person name="Akiyama J."/>
            <person name="Nishi K."/>
            <person name="Kitsunai T."/>
            <person name="Tashiro H."/>
            <person name="Itoh M."/>
            <person name="Sumi N."/>
            <person name="Ishii Y."/>
            <person name="Nakamura S."/>
            <person name="Hazama M."/>
            <person name="Nishine T."/>
            <person name="Harada A."/>
            <person name="Yamamoto R."/>
            <person name="Matsumoto H."/>
            <person name="Sakaguchi S."/>
            <person name="Ikegami T."/>
            <person name="Kashiwagi K."/>
            <person name="Fujiwake S."/>
            <person name="Inoue K."/>
            <person name="Togawa Y."/>
            <person name="Izawa M."/>
            <person name="Ohara E."/>
            <person name="Watahiki M."/>
            <person name="Yoneda Y."/>
            <person name="Ishikawa T."/>
            <person name="Ozawa K."/>
            <person name="Tanaka T."/>
            <person name="Matsuura S."/>
            <person name="Kawai J."/>
            <person name="Okazaki Y."/>
            <person name="Muramatsu M."/>
            <person name="Inoue Y."/>
            <person name="Kira A."/>
            <person name="Hayashizaki Y."/>
        </authorList>
    </citation>
    <scope>NUCLEOTIDE SEQUENCE</scope>
    <source>
        <strain evidence="2">C57BL/6J</strain>
        <tissue evidence="2">Cerebellum</tissue>
    </source>
</reference>
<evidence type="ECO:0000313" key="3">
    <source>
        <dbReference type="MGI" id="MGI:5011630"/>
    </source>
</evidence>
<proteinExistence type="evidence at transcript level"/>
<gene>
    <name evidence="3" type="primary">Gm19445</name>
</gene>
<reference evidence="2" key="8">
    <citation type="journal article" date="2005" name="Science">
        <title>Antisense Transcription in the Mammalian Transcriptome.</title>
        <authorList>
            <consortium name="RIKEN Genome Exploration Research Group and Genome Science Group (Genome Network Project Core Group) and the FANTOM Consortium"/>
        </authorList>
    </citation>
    <scope>NUCLEOTIDE SEQUENCE</scope>
    <source>
        <strain evidence="2">C57BL/6J</strain>
        <tissue evidence="2">Cerebellum</tissue>
    </source>
</reference>
<feature type="compositionally biased region" description="Pro residues" evidence="1">
    <location>
        <begin position="71"/>
        <end position="80"/>
    </location>
</feature>
<reference evidence="2" key="7">
    <citation type="journal article" date="2005" name="Science">
        <title>The Transcriptional Landscape of the Mammalian Genome.</title>
        <authorList>
            <consortium name="The FANTOM Consortium"/>
            <consortium name="Riken Genome Exploration Research Group and Genome Science Group (Genome Network Project Core Group)"/>
        </authorList>
    </citation>
    <scope>NUCLEOTIDE SEQUENCE</scope>
    <source>
        <strain evidence="2">C57BL/6J</strain>
        <tissue evidence="2">Cerebellum</tissue>
    </source>
</reference>
<dbReference type="AlphaFoldDB" id="Q3UTN4"/>
<feature type="region of interest" description="Disordered" evidence="1">
    <location>
        <begin position="71"/>
        <end position="92"/>
    </location>
</feature>
<protein>
    <submittedName>
        <fullName evidence="2">Uncharacterized protein</fullName>
    </submittedName>
</protein>
<reference evidence="2" key="2">
    <citation type="journal article" date="2000" name="Genome Res.">
        <title>Normalization and subtraction of cap-trapper-selected cDNAs to prepare full-length cDNA libraries for rapid discovery of new genes.</title>
        <authorList>
            <person name="Carninci P."/>
            <person name="Shibata Y."/>
            <person name="Hayatsu N."/>
            <person name="Sugahara Y."/>
            <person name="Shibata K."/>
            <person name="Itoh M."/>
            <person name="Konno H."/>
            <person name="Okazaki Y."/>
            <person name="Muramatsu M."/>
            <person name="Hayashizaki Y."/>
        </authorList>
    </citation>
    <scope>NUCLEOTIDE SEQUENCE</scope>
    <source>
        <strain evidence="2">C57BL/6J</strain>
        <tissue evidence="2">Cerebellum</tissue>
    </source>
</reference>
<accession>Q3UTN4</accession>
<dbReference type="AGR" id="MGI:5011630"/>
<dbReference type="EMBL" id="AK139297">
    <property type="protein sequence ID" value="BAE23946.1"/>
    <property type="molecule type" value="mRNA"/>
</dbReference>
<evidence type="ECO:0000313" key="2">
    <source>
        <dbReference type="EMBL" id="BAE23946.1"/>
    </source>
</evidence>
<evidence type="ECO:0000256" key="1">
    <source>
        <dbReference type="SAM" id="MobiDB-lite"/>
    </source>
</evidence>
<name>Q3UTN4_MOUSE</name>
<reference evidence="2" key="6">
    <citation type="submission" date="2004-03" db="EMBL/GenBank/DDBJ databases">
        <authorList>
            <person name="Arakawa T."/>
            <person name="Carninci P."/>
            <person name="Fukuda S."/>
            <person name="Hashizume W."/>
            <person name="Hayashida K."/>
            <person name="Hori F."/>
            <person name="Iida J."/>
            <person name="Imamura K."/>
            <person name="Imotani K."/>
            <person name="Itoh M."/>
            <person name="Kanagawa S."/>
            <person name="Kawai J."/>
            <person name="Kojima M."/>
            <person name="Konno H."/>
            <person name="Murata M."/>
            <person name="Nakamura M."/>
            <person name="Ninomiya N."/>
            <person name="Nishiyori H."/>
            <person name="Nomura K."/>
            <person name="Ohno M."/>
            <person name="Sakazume N."/>
            <person name="Sano H."/>
            <person name="Sasaki D."/>
            <person name="Shibata K."/>
            <person name="Shiraki T."/>
            <person name="Tagami M."/>
            <person name="Tagami Y."/>
            <person name="Waki K."/>
            <person name="Watahiki A."/>
            <person name="Muramatsu M."/>
            <person name="Hayashizaki Y."/>
        </authorList>
    </citation>
    <scope>NUCLEOTIDE SEQUENCE</scope>
    <source>
        <strain evidence="2">C57BL/6J</strain>
        <tissue evidence="2">Cerebellum</tissue>
    </source>
</reference>
<organism evidence="2">
    <name type="scientific">Mus musculus</name>
    <name type="common">Mouse</name>
    <dbReference type="NCBI Taxonomy" id="10090"/>
    <lineage>
        <taxon>Eukaryota</taxon>
        <taxon>Metazoa</taxon>
        <taxon>Chordata</taxon>
        <taxon>Craniata</taxon>
        <taxon>Vertebrata</taxon>
        <taxon>Euteleostomi</taxon>
        <taxon>Mammalia</taxon>
        <taxon>Eutheria</taxon>
        <taxon>Euarchontoglires</taxon>
        <taxon>Glires</taxon>
        <taxon>Rodentia</taxon>
        <taxon>Myomorpha</taxon>
        <taxon>Muroidea</taxon>
        <taxon>Muridae</taxon>
        <taxon>Murinae</taxon>
        <taxon>Mus</taxon>
        <taxon>Mus</taxon>
    </lineage>
</organism>
<reference evidence="2" key="1">
    <citation type="journal article" date="1999" name="Methods Enzymol.">
        <title>High-efficiency full-length cDNA cloning.</title>
        <authorList>
            <person name="Carninci P."/>
            <person name="Hayashizaki Y."/>
        </authorList>
    </citation>
    <scope>NUCLEOTIDE SEQUENCE</scope>
    <source>
        <strain evidence="2">C57BL/6J</strain>
        <tissue evidence="2">Cerebellum</tissue>
    </source>
</reference>
<dbReference type="MGI" id="MGI:5011630">
    <property type="gene designation" value="Gm19445"/>
</dbReference>
<reference evidence="2" key="5">
    <citation type="journal article" date="2002" name="Nature">
        <title>Analysis of the mouse transcriptome based on functional annotation of 60,770 full-length cDNAs.</title>
        <authorList>
            <consortium name="The FANTOM Consortium and the RIKEN Genome Exploration Research Group Phase I and II Team"/>
        </authorList>
    </citation>
    <scope>NUCLEOTIDE SEQUENCE</scope>
    <source>
        <strain evidence="2">C57BL/6J</strain>
        <tissue evidence="2">Cerebellum</tissue>
    </source>
</reference>